<keyword evidence="1" id="KW-0596">Phosphopantetheine</keyword>
<evidence type="ECO:0000256" key="1">
    <source>
        <dbReference type="ARBA" id="ARBA00022450"/>
    </source>
</evidence>
<dbReference type="Proteomes" id="UP001392437">
    <property type="component" value="Unassembled WGS sequence"/>
</dbReference>
<reference evidence="4 5" key="1">
    <citation type="submission" date="2023-01" db="EMBL/GenBank/DDBJ databases">
        <title>Analysis of 21 Apiospora genomes using comparative genomics revels a genus with tremendous synthesis potential of carbohydrate active enzymes and secondary metabolites.</title>
        <authorList>
            <person name="Sorensen T."/>
        </authorList>
    </citation>
    <scope>NUCLEOTIDE SEQUENCE [LARGE SCALE GENOMIC DNA]</scope>
    <source>
        <strain evidence="4 5">CBS 117206</strain>
    </source>
</reference>
<dbReference type="EMBL" id="JAQQWP010000009">
    <property type="protein sequence ID" value="KAK8101506.1"/>
    <property type="molecule type" value="Genomic_DNA"/>
</dbReference>
<feature type="domain" description="Ketoreductase (KR)" evidence="3">
    <location>
        <begin position="1"/>
        <end position="83"/>
    </location>
</feature>
<dbReference type="GO" id="GO:0044550">
    <property type="term" value="P:secondary metabolite biosynthetic process"/>
    <property type="evidence" value="ECO:0007669"/>
    <property type="project" value="TreeGrafter"/>
</dbReference>
<dbReference type="Pfam" id="PF08659">
    <property type="entry name" value="KR"/>
    <property type="match status" value="1"/>
</dbReference>
<evidence type="ECO:0000256" key="2">
    <source>
        <dbReference type="ARBA" id="ARBA00022553"/>
    </source>
</evidence>
<keyword evidence="2" id="KW-0597">Phosphoprotein</keyword>
<gene>
    <name evidence="4" type="ORF">PG999_011880</name>
</gene>
<accession>A0AAW0QGQ4</accession>
<dbReference type="InterPro" id="IPR050091">
    <property type="entry name" value="PKS_NRPS_Biosynth_Enz"/>
</dbReference>
<evidence type="ECO:0000313" key="4">
    <source>
        <dbReference type="EMBL" id="KAK8101506.1"/>
    </source>
</evidence>
<evidence type="ECO:0000313" key="5">
    <source>
        <dbReference type="Proteomes" id="UP001392437"/>
    </source>
</evidence>
<dbReference type="InterPro" id="IPR013968">
    <property type="entry name" value="PKS_KR"/>
</dbReference>
<organism evidence="4 5">
    <name type="scientific">Apiospora kogelbergensis</name>
    <dbReference type="NCBI Taxonomy" id="1337665"/>
    <lineage>
        <taxon>Eukaryota</taxon>
        <taxon>Fungi</taxon>
        <taxon>Dikarya</taxon>
        <taxon>Ascomycota</taxon>
        <taxon>Pezizomycotina</taxon>
        <taxon>Sordariomycetes</taxon>
        <taxon>Xylariomycetidae</taxon>
        <taxon>Amphisphaeriales</taxon>
        <taxon>Apiosporaceae</taxon>
        <taxon>Apiospora</taxon>
    </lineage>
</organism>
<dbReference type="Gene3D" id="3.40.50.720">
    <property type="entry name" value="NAD(P)-binding Rossmann-like Domain"/>
    <property type="match status" value="1"/>
</dbReference>
<dbReference type="GO" id="GO:0004312">
    <property type="term" value="F:fatty acid synthase activity"/>
    <property type="evidence" value="ECO:0007669"/>
    <property type="project" value="TreeGrafter"/>
</dbReference>
<dbReference type="PANTHER" id="PTHR43775:SF18">
    <property type="entry name" value="ENZYME, PUTATIVE (JCVI)-RELATED"/>
    <property type="match status" value="1"/>
</dbReference>
<dbReference type="PANTHER" id="PTHR43775">
    <property type="entry name" value="FATTY ACID SYNTHASE"/>
    <property type="match status" value="1"/>
</dbReference>
<sequence>MTLQNYHNTLSCKFTVTWNIHKAFIAQHGYALDVFTLLSSISWVVGTISQAYYAAGNAFQDAFVQSRRSLGLAAHSVNLGIIDDVGYISQNETLSSRVQSRSGLPRIGEAQLHEMLRLSVAQQTAGPNQERAITDV</sequence>
<dbReference type="GO" id="GO:0006633">
    <property type="term" value="P:fatty acid biosynthetic process"/>
    <property type="evidence" value="ECO:0007669"/>
    <property type="project" value="TreeGrafter"/>
</dbReference>
<comment type="caution">
    <text evidence="4">The sequence shown here is derived from an EMBL/GenBank/DDBJ whole genome shotgun (WGS) entry which is preliminary data.</text>
</comment>
<keyword evidence="5" id="KW-1185">Reference proteome</keyword>
<dbReference type="SUPFAM" id="SSF51735">
    <property type="entry name" value="NAD(P)-binding Rossmann-fold domains"/>
    <property type="match status" value="1"/>
</dbReference>
<proteinExistence type="predicted"/>
<name>A0AAW0QGQ4_9PEZI</name>
<protein>
    <recommendedName>
        <fullName evidence="3">Ketoreductase (KR) domain-containing protein</fullName>
    </recommendedName>
</protein>
<evidence type="ECO:0000259" key="3">
    <source>
        <dbReference type="Pfam" id="PF08659"/>
    </source>
</evidence>
<dbReference type="InterPro" id="IPR036291">
    <property type="entry name" value="NAD(P)-bd_dom_sf"/>
</dbReference>
<dbReference type="AlphaFoldDB" id="A0AAW0QGQ4"/>